<comment type="caution">
    <text evidence="1">The sequence shown here is derived from an EMBL/GenBank/DDBJ whole genome shotgun (WGS) entry which is preliminary data.</text>
</comment>
<dbReference type="Proteomes" id="UP000189855">
    <property type="component" value="Unassembled WGS sequence"/>
</dbReference>
<gene>
    <name evidence="1" type="ORF">BTW15_02445</name>
</gene>
<evidence type="ECO:0000313" key="2">
    <source>
        <dbReference type="Proteomes" id="UP000189855"/>
    </source>
</evidence>
<name>A0AB36KZ76_PSEUB</name>
<proteinExistence type="predicted"/>
<reference evidence="1 2" key="1">
    <citation type="journal article" date="2017" name="Mol. Ecol.">
        <title>Adaptation of the pathogen, Pseudomonas syringae, during experimental evolution on a native vs. alternative host plant.</title>
        <authorList>
            <person name="Meaden S."/>
            <person name="Koskella B."/>
        </authorList>
    </citation>
    <scope>NUCLEOTIDE SEQUENCE [LARGE SCALE GENOMIC DNA]</scope>
    <source>
        <strain evidence="1 2">PT23</strain>
    </source>
</reference>
<sequence>MAVFFGFMAGCTPVKKESIYSSSEAYVDLRPYIGASGYELYGSPEELLKKLEMLGGAQKDFETNSEYGKRVSALHRSAVFSRIPDFDIKFNKETGAISFESMMFDVKDLGYKAEGNNKVGQFGNSHLSIDLLAVDAVKGSYTGQNSFGVKAEVDVLVSDRIYLVFPPFPNVSSRTVFASLVSELDISAKELEEQRGNIRLAVLFEPRGKVLQADKHYGTATLSNRRDATVNNYYIDMNLAGIGVVNIKTNKIYSKRVRVKLKVL</sequence>
<protein>
    <recommendedName>
        <fullName evidence="3">Lipoprotein</fullName>
    </recommendedName>
</protein>
<dbReference type="AlphaFoldDB" id="A0AB36KZ76"/>
<dbReference type="EMBL" id="MSDS01000002">
    <property type="protein sequence ID" value="OPE61769.1"/>
    <property type="molecule type" value="Genomic_DNA"/>
</dbReference>
<organism evidence="1 2">
    <name type="scientific">Pseudomonas syringae pv. tomato</name>
    <dbReference type="NCBI Taxonomy" id="323"/>
    <lineage>
        <taxon>Bacteria</taxon>
        <taxon>Pseudomonadati</taxon>
        <taxon>Pseudomonadota</taxon>
        <taxon>Gammaproteobacteria</taxon>
        <taxon>Pseudomonadales</taxon>
        <taxon>Pseudomonadaceae</taxon>
        <taxon>Pseudomonas</taxon>
    </lineage>
</organism>
<evidence type="ECO:0008006" key="3">
    <source>
        <dbReference type="Google" id="ProtNLM"/>
    </source>
</evidence>
<evidence type="ECO:0000313" key="1">
    <source>
        <dbReference type="EMBL" id="OPE61769.1"/>
    </source>
</evidence>
<accession>A0AB36KZ76</accession>